<dbReference type="GO" id="GO:0009451">
    <property type="term" value="P:RNA modification"/>
    <property type="evidence" value="ECO:0007669"/>
    <property type="project" value="InterPro"/>
</dbReference>
<reference evidence="3 4" key="2">
    <citation type="submission" date="2019-11" db="EMBL/GenBank/DDBJ databases">
        <title>A de novo genome assembly of a pear dwarfing rootstock.</title>
        <authorList>
            <person name="Wang F."/>
            <person name="Wang J."/>
            <person name="Li S."/>
            <person name="Zhang Y."/>
            <person name="Fang M."/>
            <person name="Ma L."/>
            <person name="Zhao Y."/>
            <person name="Jiang S."/>
        </authorList>
    </citation>
    <scope>NUCLEOTIDE SEQUENCE [LARGE SCALE GENOMIC DNA]</scope>
    <source>
        <strain evidence="3">S2</strain>
        <tissue evidence="3">Leaf</tissue>
    </source>
</reference>
<dbReference type="Pfam" id="PF01535">
    <property type="entry name" value="PPR"/>
    <property type="match status" value="2"/>
</dbReference>
<dbReference type="PROSITE" id="PS51375">
    <property type="entry name" value="PPR"/>
    <property type="match status" value="3"/>
</dbReference>
<evidence type="ECO:0000313" key="4">
    <source>
        <dbReference type="Proteomes" id="UP000327157"/>
    </source>
</evidence>
<dbReference type="InterPro" id="IPR002885">
    <property type="entry name" value="PPR_rpt"/>
</dbReference>
<dbReference type="OrthoDB" id="185373at2759"/>
<keyword evidence="1" id="KW-0677">Repeat</keyword>
<dbReference type="InterPro" id="IPR011990">
    <property type="entry name" value="TPR-like_helical_dom_sf"/>
</dbReference>
<dbReference type="Proteomes" id="UP000327157">
    <property type="component" value="Unassembled WGS sequence"/>
</dbReference>
<dbReference type="AlphaFoldDB" id="A0A5N5I730"/>
<feature type="repeat" description="PPR" evidence="2">
    <location>
        <begin position="158"/>
        <end position="192"/>
    </location>
</feature>
<dbReference type="PANTHER" id="PTHR47926">
    <property type="entry name" value="PENTATRICOPEPTIDE REPEAT-CONTAINING PROTEIN"/>
    <property type="match status" value="1"/>
</dbReference>
<proteinExistence type="predicted"/>
<name>A0A5N5I730_9ROSA</name>
<feature type="repeat" description="PPR" evidence="2">
    <location>
        <begin position="86"/>
        <end position="120"/>
    </location>
</feature>
<reference evidence="3 4" key="1">
    <citation type="submission" date="2019-09" db="EMBL/GenBank/DDBJ databases">
        <authorList>
            <person name="Ou C."/>
        </authorList>
    </citation>
    <scope>NUCLEOTIDE SEQUENCE [LARGE SCALE GENOMIC DNA]</scope>
    <source>
        <strain evidence="3">S2</strain>
        <tissue evidence="3">Leaf</tissue>
    </source>
</reference>
<protein>
    <submittedName>
        <fullName evidence="3">Pentatricopeptide repeat-containing protein</fullName>
    </submittedName>
</protein>
<comment type="caution">
    <text evidence="3">The sequence shown here is derived from an EMBL/GenBank/DDBJ whole genome shotgun (WGS) entry which is preliminary data.</text>
</comment>
<dbReference type="NCBIfam" id="TIGR00756">
    <property type="entry name" value="PPR"/>
    <property type="match status" value="2"/>
</dbReference>
<evidence type="ECO:0000256" key="2">
    <source>
        <dbReference type="PROSITE-ProRule" id="PRU00708"/>
    </source>
</evidence>
<sequence>MVLEHPSNCVLDIMWTFEVEKILAHIEFSNAGNNHFLWMLWERFGKVKVHGFVVKTGIGFDAYVCNSLIDMVESFKQVFDEMPERNRLCWNVTISRYLRCRRFEEALDVFRGMRYESNEKPDEATVVSTISACTALKNLELGLVRQEKCLMVCARLAALGLWTSNICGLAMNGKTSKAIEFFSKMVQIGMKPDDFTFIVVLSACVHRGLVDEGPPPCPHSFCHGSHRHSRSKLAALFPSRPPASQKKERTCPHRVSNAGNNHLFSKPLDAWERFGKVKVHGFGVKTRIGFDAYVCNSLIDMVESFKHVFDEMPERNRLCWNVTISRCLRCRRFEEALDVFRGMRCESNEKPDEATVVSTISACTALSLRLLFTGCARLAALGQGEWIHRYIECNSSKIDAVVGTAVTEMYAKCGSIDRSLDFNHLWACNEWQDKQSNWVGYGGTRGGRPWWC</sequence>
<dbReference type="EMBL" id="SMOL01000007">
    <property type="protein sequence ID" value="KAB2634963.1"/>
    <property type="molecule type" value="Genomic_DNA"/>
</dbReference>
<dbReference type="Gene3D" id="1.25.40.10">
    <property type="entry name" value="Tetratricopeptide repeat domain"/>
    <property type="match status" value="3"/>
</dbReference>
<dbReference type="GO" id="GO:0003723">
    <property type="term" value="F:RNA binding"/>
    <property type="evidence" value="ECO:0007669"/>
    <property type="project" value="InterPro"/>
</dbReference>
<feature type="repeat" description="PPR" evidence="2">
    <location>
        <begin position="316"/>
        <end position="350"/>
    </location>
</feature>
<organism evidence="3 4">
    <name type="scientific">Pyrus ussuriensis x Pyrus communis</name>
    <dbReference type="NCBI Taxonomy" id="2448454"/>
    <lineage>
        <taxon>Eukaryota</taxon>
        <taxon>Viridiplantae</taxon>
        <taxon>Streptophyta</taxon>
        <taxon>Embryophyta</taxon>
        <taxon>Tracheophyta</taxon>
        <taxon>Spermatophyta</taxon>
        <taxon>Magnoliopsida</taxon>
        <taxon>eudicotyledons</taxon>
        <taxon>Gunneridae</taxon>
        <taxon>Pentapetalae</taxon>
        <taxon>rosids</taxon>
        <taxon>fabids</taxon>
        <taxon>Rosales</taxon>
        <taxon>Rosaceae</taxon>
        <taxon>Amygdaloideae</taxon>
        <taxon>Maleae</taxon>
        <taxon>Pyrus</taxon>
    </lineage>
</organism>
<accession>A0A5N5I730</accession>
<gene>
    <name evidence="3" type="ORF">D8674_036699</name>
</gene>
<dbReference type="Pfam" id="PF13041">
    <property type="entry name" value="PPR_2"/>
    <property type="match status" value="1"/>
</dbReference>
<evidence type="ECO:0000256" key="1">
    <source>
        <dbReference type="ARBA" id="ARBA00022737"/>
    </source>
</evidence>
<keyword evidence="4" id="KW-1185">Reference proteome</keyword>
<dbReference type="InterPro" id="IPR046960">
    <property type="entry name" value="PPR_At4g14850-like_plant"/>
</dbReference>
<evidence type="ECO:0000313" key="3">
    <source>
        <dbReference type="EMBL" id="KAB2634963.1"/>
    </source>
</evidence>
<dbReference type="PANTHER" id="PTHR47926:SF436">
    <property type="entry name" value="PENTATRICOPEPTIDE REPEAT-CONTAINING PROTEIN ELI1, CHLOROPLASTIC-LIKE ISOFORM X2"/>
    <property type="match status" value="1"/>
</dbReference>